<keyword evidence="1" id="KW-0472">Membrane</keyword>
<organism evidence="2 3">
    <name type="scientific">Methylophilus rhizosphaerae</name>
    <dbReference type="NCBI Taxonomy" id="492660"/>
    <lineage>
        <taxon>Bacteria</taxon>
        <taxon>Pseudomonadati</taxon>
        <taxon>Pseudomonadota</taxon>
        <taxon>Betaproteobacteria</taxon>
        <taxon>Nitrosomonadales</taxon>
        <taxon>Methylophilaceae</taxon>
        <taxon>Methylophilus</taxon>
    </lineage>
</organism>
<dbReference type="Gene3D" id="1.25.40.10">
    <property type="entry name" value="Tetratricopeptide repeat domain"/>
    <property type="match status" value="1"/>
</dbReference>
<dbReference type="Proteomes" id="UP000198629">
    <property type="component" value="Unassembled WGS sequence"/>
</dbReference>
<dbReference type="EMBL" id="FNFX01000001">
    <property type="protein sequence ID" value="SDK16603.1"/>
    <property type="molecule type" value="Genomic_DNA"/>
</dbReference>
<dbReference type="STRING" id="492660.SAMN05192566_0423"/>
<reference evidence="3" key="1">
    <citation type="submission" date="2016-10" db="EMBL/GenBank/DDBJ databases">
        <authorList>
            <person name="Varghese N."/>
            <person name="Submissions S."/>
        </authorList>
    </citation>
    <scope>NUCLEOTIDE SEQUENCE [LARGE SCALE GENOMIC DNA]</scope>
    <source>
        <strain evidence="3">CBMB127</strain>
    </source>
</reference>
<dbReference type="SUPFAM" id="SSF48452">
    <property type="entry name" value="TPR-like"/>
    <property type="match status" value="1"/>
</dbReference>
<evidence type="ECO:0000313" key="2">
    <source>
        <dbReference type="EMBL" id="SDK16603.1"/>
    </source>
</evidence>
<dbReference type="RefSeq" id="WP_091469152.1">
    <property type="nucleotide sequence ID" value="NZ_FNFX01000001.1"/>
</dbReference>
<proteinExistence type="predicted"/>
<feature type="transmembrane region" description="Helical" evidence="1">
    <location>
        <begin position="9"/>
        <end position="28"/>
    </location>
</feature>
<sequence>MATHAKKANWLWGTITVAGILGALYAGWQLHTLRELNQQIQSGTLVKDKTYPYLQKFTAAYDQGLHGDYKHAVQTYGQLLELLPPASELSHIHFNIGNNLFISGLVRTVNEDGSFQDEARYAFTQAKISYEQSLRLQPDDQAAKFNLSLLHSVMARGMQAGHKEQSHMELSNLPIGLP</sequence>
<dbReference type="InterPro" id="IPR011990">
    <property type="entry name" value="TPR-like_helical_dom_sf"/>
</dbReference>
<name>A0A1G8ZNL7_9PROT</name>
<protein>
    <submittedName>
        <fullName evidence="2">MxaK protein</fullName>
    </submittedName>
</protein>
<accession>A0A1G8ZNL7</accession>
<evidence type="ECO:0000313" key="3">
    <source>
        <dbReference type="Proteomes" id="UP000198629"/>
    </source>
</evidence>
<keyword evidence="3" id="KW-1185">Reference proteome</keyword>
<gene>
    <name evidence="2" type="ORF">SAMN05192566_0423</name>
</gene>
<evidence type="ECO:0000256" key="1">
    <source>
        <dbReference type="SAM" id="Phobius"/>
    </source>
</evidence>
<dbReference type="AlphaFoldDB" id="A0A1G8ZNL7"/>
<keyword evidence="1" id="KW-0812">Transmembrane</keyword>
<keyword evidence="1" id="KW-1133">Transmembrane helix</keyword>
<dbReference type="OrthoDB" id="8536394at2"/>